<dbReference type="AlphaFoldDB" id="T1GJ81"/>
<reference evidence="3" key="1">
    <citation type="submission" date="2013-02" db="EMBL/GenBank/DDBJ databases">
        <authorList>
            <person name="Hughes D."/>
        </authorList>
    </citation>
    <scope>NUCLEOTIDE SEQUENCE</scope>
    <source>
        <strain>Durham</strain>
        <strain evidence="3">NC isolate 2 -- Noor lab</strain>
    </source>
</reference>
<reference evidence="2" key="2">
    <citation type="submission" date="2015-06" db="UniProtKB">
        <authorList>
            <consortium name="EnsemblMetazoa"/>
        </authorList>
    </citation>
    <scope>IDENTIFICATION</scope>
</reference>
<organism evidence="2 3">
    <name type="scientific">Megaselia scalaris</name>
    <name type="common">Humpbacked fly</name>
    <name type="synonym">Phora scalaris</name>
    <dbReference type="NCBI Taxonomy" id="36166"/>
    <lineage>
        <taxon>Eukaryota</taxon>
        <taxon>Metazoa</taxon>
        <taxon>Ecdysozoa</taxon>
        <taxon>Arthropoda</taxon>
        <taxon>Hexapoda</taxon>
        <taxon>Insecta</taxon>
        <taxon>Pterygota</taxon>
        <taxon>Neoptera</taxon>
        <taxon>Endopterygota</taxon>
        <taxon>Diptera</taxon>
        <taxon>Brachycera</taxon>
        <taxon>Muscomorpha</taxon>
        <taxon>Platypezoidea</taxon>
        <taxon>Phoridae</taxon>
        <taxon>Megaseliini</taxon>
        <taxon>Megaselia</taxon>
    </lineage>
</organism>
<proteinExistence type="predicted"/>
<dbReference type="HOGENOM" id="CLU_1888155_0_0_1"/>
<evidence type="ECO:0000256" key="1">
    <source>
        <dbReference type="SAM" id="MobiDB-lite"/>
    </source>
</evidence>
<dbReference type="EnsemblMetazoa" id="MESCA003525-RA">
    <property type="protein sequence ID" value="MESCA003525-PA"/>
    <property type="gene ID" value="MESCA003525"/>
</dbReference>
<feature type="compositionally biased region" description="Polar residues" evidence="1">
    <location>
        <begin position="114"/>
        <end position="123"/>
    </location>
</feature>
<accession>T1GJ81</accession>
<dbReference type="EMBL" id="CAQQ02032967">
    <property type="status" value="NOT_ANNOTATED_CDS"/>
    <property type="molecule type" value="Genomic_DNA"/>
</dbReference>
<feature type="region of interest" description="Disordered" evidence="1">
    <location>
        <begin position="104"/>
        <end position="123"/>
    </location>
</feature>
<protein>
    <submittedName>
        <fullName evidence="2">Uncharacterized protein</fullName>
    </submittedName>
</protein>
<evidence type="ECO:0000313" key="3">
    <source>
        <dbReference type="Proteomes" id="UP000015102"/>
    </source>
</evidence>
<dbReference type="Proteomes" id="UP000015102">
    <property type="component" value="Unassembled WGS sequence"/>
</dbReference>
<name>T1GJ81_MEGSC</name>
<keyword evidence="3" id="KW-1185">Reference proteome</keyword>
<evidence type="ECO:0000313" key="2">
    <source>
        <dbReference type="EnsemblMetazoa" id="MESCA003525-PA"/>
    </source>
</evidence>
<sequence>MDVRLFRANIDSDHNLVIARLHKKQHQVRGTKNDNTAQPFEEYITLKLKSIPKNPDINSHWNACVEEIRNAASEVLAQQEHTRAKGWRDAEYDMAVNKRFLPISSASDDKGSNPVKSMKSSVNGKSFHRTIKWKR</sequence>